<feature type="binding site" evidence="6">
    <location>
        <position position="219"/>
    </location>
    <ligand>
        <name>NAD(+)</name>
        <dbReference type="ChEBI" id="CHEBI:57540"/>
    </ligand>
</feature>
<feature type="binding site" evidence="6">
    <location>
        <position position="53"/>
    </location>
    <ligand>
        <name>NAD(+)</name>
        <dbReference type="ChEBI" id="CHEBI:57540"/>
    </ligand>
</feature>
<name>A0A1F4S2L0_UNCSA</name>
<keyword evidence="3 6" id="KW-0521">NADP</keyword>
<dbReference type="InterPro" id="IPR017437">
    <property type="entry name" value="ATP-NAD_kinase_PpnK-typ_C"/>
</dbReference>
<dbReference type="HAMAP" id="MF_00361">
    <property type="entry name" value="NAD_kinase"/>
    <property type="match status" value="1"/>
</dbReference>
<evidence type="ECO:0000256" key="2">
    <source>
        <dbReference type="ARBA" id="ARBA00022777"/>
    </source>
</evidence>
<dbReference type="PANTHER" id="PTHR20275:SF0">
    <property type="entry name" value="NAD KINASE"/>
    <property type="match status" value="1"/>
</dbReference>
<dbReference type="GO" id="GO:0003951">
    <property type="term" value="F:NAD+ kinase activity"/>
    <property type="evidence" value="ECO:0007669"/>
    <property type="project" value="UniProtKB-UniRule"/>
</dbReference>
<dbReference type="Gene3D" id="3.40.50.10330">
    <property type="entry name" value="Probable inorganic polyphosphate/atp-NAD kinase, domain 1"/>
    <property type="match status" value="1"/>
</dbReference>
<dbReference type="SUPFAM" id="SSF111331">
    <property type="entry name" value="NAD kinase/diacylglycerol kinase-like"/>
    <property type="match status" value="1"/>
</dbReference>
<dbReference type="Proteomes" id="UP000177905">
    <property type="component" value="Unassembled WGS sequence"/>
</dbReference>
<feature type="binding site" evidence="6">
    <location>
        <begin position="122"/>
        <end position="123"/>
    </location>
    <ligand>
        <name>NAD(+)</name>
        <dbReference type="ChEBI" id="CHEBI:57540"/>
    </ligand>
</feature>
<keyword evidence="2 6" id="KW-0418">Kinase</keyword>
<evidence type="ECO:0000256" key="6">
    <source>
        <dbReference type="HAMAP-Rule" id="MF_00361"/>
    </source>
</evidence>
<dbReference type="GO" id="GO:0005737">
    <property type="term" value="C:cytoplasm"/>
    <property type="evidence" value="ECO:0007669"/>
    <property type="project" value="UniProtKB-SubCell"/>
</dbReference>
<evidence type="ECO:0000256" key="1">
    <source>
        <dbReference type="ARBA" id="ARBA00022679"/>
    </source>
</evidence>
<keyword evidence="6" id="KW-0963">Cytoplasm</keyword>
<gene>
    <name evidence="6" type="primary">nadK</name>
    <name evidence="7" type="ORF">A2290_01200</name>
</gene>
<dbReference type="Pfam" id="PF01513">
    <property type="entry name" value="NAD_kinase"/>
    <property type="match status" value="1"/>
</dbReference>
<organism evidence="7 8">
    <name type="scientific">candidate division WOR-1 bacterium RIFOXYB2_FULL_36_35</name>
    <dbReference type="NCBI Taxonomy" id="1802578"/>
    <lineage>
        <taxon>Bacteria</taxon>
        <taxon>Bacillati</taxon>
        <taxon>Saganbacteria</taxon>
    </lineage>
</organism>
<dbReference type="AlphaFoldDB" id="A0A1F4S2L0"/>
<dbReference type="InterPro" id="IPR016064">
    <property type="entry name" value="NAD/diacylglycerol_kinase_sf"/>
</dbReference>
<dbReference type="EMBL" id="MEUA01000033">
    <property type="protein sequence ID" value="OGC14648.1"/>
    <property type="molecule type" value="Genomic_DNA"/>
</dbReference>
<evidence type="ECO:0000256" key="3">
    <source>
        <dbReference type="ARBA" id="ARBA00022857"/>
    </source>
</evidence>
<accession>A0A1F4S2L0</accession>
<dbReference type="GO" id="GO:0006741">
    <property type="term" value="P:NADP+ biosynthetic process"/>
    <property type="evidence" value="ECO:0007669"/>
    <property type="project" value="UniProtKB-UniRule"/>
</dbReference>
<comment type="caution">
    <text evidence="6">Lacks conserved residue(s) required for the propagation of feature annotation.</text>
</comment>
<feature type="binding site" evidence="6">
    <location>
        <begin position="48"/>
        <end position="49"/>
    </location>
    <ligand>
        <name>NAD(+)</name>
        <dbReference type="ChEBI" id="CHEBI:57540"/>
    </ligand>
</feature>
<comment type="subcellular location">
    <subcellularLocation>
        <location evidence="6">Cytoplasm</location>
    </subcellularLocation>
</comment>
<sequence length="260" mass="28557">MKKVSIVYKKEDKLIAGTAKQLARELPSVFQFVADPKKADFIITLGGDGTVLRAAHIISGQNIPLLAVHLGGLGLLTSSSLEELPCALESIKNKKYQIDSRLMLRVQVVRKNKIFKELVALNDAVVCKNDIARIIKLKAFLGEEKLGDYAADGVIASTPTGSTAYNFAVNGPILPIHSKSYILSPICPHRATDRSIVLEDDITIKIVKGKDVLLTVDGQQTLSLTSDDVVKIGVSKEKTSFIRFKKYDIWQLLRDKLGWG</sequence>
<protein>
    <recommendedName>
        <fullName evidence="6">NAD kinase</fullName>
        <ecNumber evidence="6">2.7.1.23</ecNumber>
    </recommendedName>
    <alternativeName>
        <fullName evidence="6">ATP-dependent NAD kinase</fullName>
    </alternativeName>
</protein>
<dbReference type="Pfam" id="PF20143">
    <property type="entry name" value="NAD_kinase_C"/>
    <property type="match status" value="1"/>
</dbReference>
<evidence type="ECO:0000256" key="5">
    <source>
        <dbReference type="ARBA" id="ARBA00047925"/>
    </source>
</evidence>
<feature type="active site" description="Proton acceptor" evidence="6">
    <location>
        <position position="48"/>
    </location>
</feature>
<comment type="function">
    <text evidence="6">Involved in the regulation of the intracellular balance of NAD and NADP, and is a key enzyme in the biosynthesis of NADP. Catalyzes specifically the phosphorylation on 2'-hydroxyl of the adenosine moiety of NAD to yield NADP.</text>
</comment>
<keyword evidence="1 6" id="KW-0808">Transferase</keyword>
<comment type="catalytic activity">
    <reaction evidence="5 6">
        <text>NAD(+) + ATP = ADP + NADP(+) + H(+)</text>
        <dbReference type="Rhea" id="RHEA:18629"/>
        <dbReference type="ChEBI" id="CHEBI:15378"/>
        <dbReference type="ChEBI" id="CHEBI:30616"/>
        <dbReference type="ChEBI" id="CHEBI:57540"/>
        <dbReference type="ChEBI" id="CHEBI:58349"/>
        <dbReference type="ChEBI" id="CHEBI:456216"/>
        <dbReference type="EC" id="2.7.1.23"/>
    </reaction>
</comment>
<dbReference type="GO" id="GO:0005524">
    <property type="term" value="F:ATP binding"/>
    <property type="evidence" value="ECO:0007669"/>
    <property type="project" value="UniProtKB-KW"/>
</dbReference>
<comment type="cofactor">
    <cofactor evidence="6">
        <name>a divalent metal cation</name>
        <dbReference type="ChEBI" id="CHEBI:60240"/>
    </cofactor>
</comment>
<feature type="binding site" evidence="6">
    <location>
        <position position="152"/>
    </location>
    <ligand>
        <name>NAD(+)</name>
        <dbReference type="ChEBI" id="CHEBI:57540"/>
    </ligand>
</feature>
<keyword evidence="6" id="KW-0547">Nucleotide-binding</keyword>
<comment type="similarity">
    <text evidence="6">Belongs to the NAD kinase family.</text>
</comment>
<reference evidence="7 8" key="1">
    <citation type="journal article" date="2016" name="Nat. Commun.">
        <title>Thousands of microbial genomes shed light on interconnected biogeochemical processes in an aquifer system.</title>
        <authorList>
            <person name="Anantharaman K."/>
            <person name="Brown C.T."/>
            <person name="Hug L.A."/>
            <person name="Sharon I."/>
            <person name="Castelle C.J."/>
            <person name="Probst A.J."/>
            <person name="Thomas B.C."/>
            <person name="Singh A."/>
            <person name="Wilkins M.J."/>
            <person name="Karaoz U."/>
            <person name="Brodie E.L."/>
            <person name="Williams K.H."/>
            <person name="Hubbard S.S."/>
            <person name="Banfield J.F."/>
        </authorList>
    </citation>
    <scope>NUCLEOTIDE SEQUENCE [LARGE SCALE GENOMIC DNA]</scope>
</reference>
<proteinExistence type="inferred from homology"/>
<feature type="binding site" evidence="6">
    <location>
        <position position="133"/>
    </location>
    <ligand>
        <name>NAD(+)</name>
        <dbReference type="ChEBI" id="CHEBI:57540"/>
    </ligand>
</feature>
<dbReference type="InterPro" id="IPR002504">
    <property type="entry name" value="NADK"/>
</dbReference>
<keyword evidence="6" id="KW-0067">ATP-binding</keyword>
<evidence type="ECO:0000256" key="4">
    <source>
        <dbReference type="ARBA" id="ARBA00023027"/>
    </source>
</evidence>
<keyword evidence="4 6" id="KW-0520">NAD</keyword>
<dbReference type="EC" id="2.7.1.23" evidence="6"/>
<evidence type="ECO:0000313" key="7">
    <source>
        <dbReference type="EMBL" id="OGC14648.1"/>
    </source>
</evidence>
<dbReference type="GO" id="GO:0046872">
    <property type="term" value="F:metal ion binding"/>
    <property type="evidence" value="ECO:0007669"/>
    <property type="project" value="UniProtKB-UniRule"/>
</dbReference>
<dbReference type="InterPro" id="IPR017438">
    <property type="entry name" value="ATP-NAD_kinase_N"/>
</dbReference>
<comment type="caution">
    <text evidence="7">The sequence shown here is derived from an EMBL/GenBank/DDBJ whole genome shotgun (WGS) entry which is preliminary data.</text>
</comment>
<dbReference type="Gene3D" id="2.60.200.30">
    <property type="entry name" value="Probable inorganic polyphosphate/atp-NAD kinase, domain 2"/>
    <property type="match status" value="1"/>
</dbReference>
<dbReference type="GO" id="GO:0019674">
    <property type="term" value="P:NAD+ metabolic process"/>
    <property type="evidence" value="ECO:0007669"/>
    <property type="project" value="InterPro"/>
</dbReference>
<evidence type="ECO:0000313" key="8">
    <source>
        <dbReference type="Proteomes" id="UP000177905"/>
    </source>
</evidence>
<dbReference type="GO" id="GO:0051287">
    <property type="term" value="F:NAD binding"/>
    <property type="evidence" value="ECO:0007669"/>
    <property type="project" value="UniProtKB-ARBA"/>
</dbReference>
<dbReference type="PANTHER" id="PTHR20275">
    <property type="entry name" value="NAD KINASE"/>
    <property type="match status" value="1"/>
</dbReference>